<dbReference type="FunFam" id="3.90.70.10:FF:000031">
    <property type="entry name" value="Cathepsin B"/>
    <property type="match status" value="3"/>
</dbReference>
<organism evidence="9 10">
    <name type="scientific">Tenebrio molitor</name>
    <name type="common">Yellow mealworm beetle</name>
    <dbReference type="NCBI Taxonomy" id="7067"/>
    <lineage>
        <taxon>Eukaryota</taxon>
        <taxon>Metazoa</taxon>
        <taxon>Ecdysozoa</taxon>
        <taxon>Arthropoda</taxon>
        <taxon>Hexapoda</taxon>
        <taxon>Insecta</taxon>
        <taxon>Pterygota</taxon>
        <taxon>Neoptera</taxon>
        <taxon>Endopterygota</taxon>
        <taxon>Coleoptera</taxon>
        <taxon>Polyphaga</taxon>
        <taxon>Cucujiformia</taxon>
        <taxon>Tenebrionidae</taxon>
        <taxon>Tenebrio</taxon>
    </lineage>
</organism>
<feature type="domain" description="Peptidase C1A papain C-terminal" evidence="8">
    <location>
        <begin position="360"/>
        <end position="607"/>
    </location>
</feature>
<evidence type="ECO:0000256" key="4">
    <source>
        <dbReference type="ARBA" id="ARBA00022801"/>
    </source>
</evidence>
<dbReference type="Pfam" id="PF00112">
    <property type="entry name" value="Peptidase_C1"/>
    <property type="match status" value="3"/>
</dbReference>
<evidence type="ECO:0000256" key="5">
    <source>
        <dbReference type="ARBA" id="ARBA00022807"/>
    </source>
</evidence>
<dbReference type="PRINTS" id="PR00705">
    <property type="entry name" value="PAPAIN"/>
</dbReference>
<dbReference type="InterPro" id="IPR013128">
    <property type="entry name" value="Peptidase_C1A"/>
</dbReference>
<evidence type="ECO:0000256" key="1">
    <source>
        <dbReference type="ARBA" id="ARBA00008455"/>
    </source>
</evidence>
<name>A0A8J6HQH5_TENMO</name>
<dbReference type="PANTHER" id="PTHR12411">
    <property type="entry name" value="CYSTEINE PROTEASE FAMILY C1-RELATED"/>
    <property type="match status" value="1"/>
</dbReference>
<evidence type="ECO:0000256" key="6">
    <source>
        <dbReference type="ARBA" id="ARBA00023145"/>
    </source>
</evidence>
<dbReference type="InterPro" id="IPR000169">
    <property type="entry name" value="Pept_cys_AS"/>
</dbReference>
<dbReference type="PROSITE" id="PS00639">
    <property type="entry name" value="THIOL_PROTEASE_HIS"/>
    <property type="match status" value="3"/>
</dbReference>
<dbReference type="InterPro" id="IPR000668">
    <property type="entry name" value="Peptidase_C1A_C"/>
</dbReference>
<dbReference type="AlphaFoldDB" id="A0A8J6HQH5"/>
<dbReference type="PROSITE" id="PS00640">
    <property type="entry name" value="THIOL_PROTEASE_ASN"/>
    <property type="match status" value="1"/>
</dbReference>
<evidence type="ECO:0000259" key="8">
    <source>
        <dbReference type="SMART" id="SM00645"/>
    </source>
</evidence>
<keyword evidence="5" id="KW-0788">Thiol protease</keyword>
<sequence>MEHEDRPVPENFDARTQWPGCTSIGEIWHQGSCGSCWAIATAMMMADRTCIVSNQTKAVYFSAEDLLSCCSYCVPESKSDICKTGGIAFYALQYWIEKGVVSGGELGSGRVVYYLVVKNINLKNILQGCKPYKMSTYKGMSSPCQHSCTNQDYSVSYSKDKHFGGSISEFEYPTNVKHLQIEIMTNGPVVSFIKATPEFETNYRNEVYEQPYTSILRGTWHSVRIIGWGEDSGVPYWLVANTWGKDWGNLGGFFKILRGQNHLGIEKSVLAGHLDETSSSIPVKVSKGAIVYICVLPIDSEADFNFDKETNPFIDTEFYSTGENETDFSNASMWSLGGALLASDYPRERIKRMYHEDRPIPDEFDARKQWPECTSIGEIWRQGKCGSCWAVATSMMLTDRMCIASNESETFVYSAEDLLSCCSNCVPKGKKDACDKGGVVLYALKFWITKGVVSGGDLNSGRGCKPYKLSTFNGKSSPCVKSCTNRNYSISYSNDKQFGMDITQFKFPMRVKHLQIEIMTNGPVVAMMKVTKHFETKYHGGVYQKQNFFSLSSTWHAVRIIGWGQDSGVPYWLVANTWGKDWGMEGFFKILRGYNHLSIEKIVLAGHLNIIRDYTNNTPAKQHKYTFEMIRPLLVSVLSLVVSPCLQEEIQMTRHDLINFINTNQSNWTAGDNFPEITSTEVLKRLNGVLGIDPDPEYQVTLRRHKIGKTKMPEFFDARDAWAECSGVIGYVRDQGKCGSCWAFASAEVMSDRLCIATGGQDKVILSPEDLLQCCTDCGLGCDGGYVNKAWEYWLTYGVVSGGDYNSNTGCKPYSALAYLYKTTPPCQKRCQLNYNTPYEVDKSFALSIYKVSSEEEQIQMEIMTNGPVMTTYTVFEDFYSYQRGVYHHVTGKYMGQHAVKIIGWGVENKIPYWIVANSWGSRWGALGGFFKILRGVNHCGIEEYVIVSDNHISTLNNILNTIKYSGEHGISHTLDISLT</sequence>
<comment type="caution">
    <text evidence="9">The sequence shown here is derived from an EMBL/GenBank/DDBJ whole genome shotgun (WGS) entry which is preliminary data.</text>
</comment>
<dbReference type="CDD" id="cd02620">
    <property type="entry name" value="Peptidase_C1A_CathepsinB"/>
    <property type="match status" value="3"/>
</dbReference>
<evidence type="ECO:0000256" key="3">
    <source>
        <dbReference type="ARBA" id="ARBA00022729"/>
    </source>
</evidence>
<keyword evidence="7" id="KW-1015">Disulfide bond</keyword>
<dbReference type="InterPro" id="IPR025661">
    <property type="entry name" value="Pept_asp_AS"/>
</dbReference>
<dbReference type="SUPFAM" id="SSF54001">
    <property type="entry name" value="Cysteine proteinases"/>
    <property type="match status" value="3"/>
</dbReference>
<dbReference type="GO" id="GO:0006508">
    <property type="term" value="P:proteolysis"/>
    <property type="evidence" value="ECO:0007669"/>
    <property type="project" value="UniProtKB-KW"/>
</dbReference>
<dbReference type="Gene3D" id="3.90.70.10">
    <property type="entry name" value="Cysteine proteinases"/>
    <property type="match status" value="3"/>
</dbReference>
<keyword evidence="6" id="KW-0865">Zymogen</keyword>
<protein>
    <recommendedName>
        <fullName evidence="8">Peptidase C1A papain C-terminal domain-containing protein</fullName>
    </recommendedName>
</protein>
<comment type="similarity">
    <text evidence="1">Belongs to the peptidase C1 family.</text>
</comment>
<keyword evidence="3" id="KW-0732">Signal</keyword>
<dbReference type="SMART" id="SM00645">
    <property type="entry name" value="Pept_C1"/>
    <property type="match status" value="3"/>
</dbReference>
<reference evidence="9" key="1">
    <citation type="journal article" date="2020" name="J Insects Food Feed">
        <title>The yellow mealworm (Tenebrio molitor) genome: a resource for the emerging insects as food and feed industry.</title>
        <authorList>
            <person name="Eriksson T."/>
            <person name="Andere A."/>
            <person name="Kelstrup H."/>
            <person name="Emery V."/>
            <person name="Picard C."/>
        </authorList>
    </citation>
    <scope>NUCLEOTIDE SEQUENCE</scope>
    <source>
        <strain evidence="9">Stoneville</strain>
        <tissue evidence="9">Whole head</tissue>
    </source>
</reference>
<accession>A0A8J6HQH5</accession>
<evidence type="ECO:0000313" key="9">
    <source>
        <dbReference type="EMBL" id="KAH0818732.1"/>
    </source>
</evidence>
<keyword evidence="10" id="KW-1185">Reference proteome</keyword>
<keyword evidence="4" id="KW-0378">Hydrolase</keyword>
<reference evidence="9" key="2">
    <citation type="submission" date="2021-08" db="EMBL/GenBank/DDBJ databases">
        <authorList>
            <person name="Eriksson T."/>
        </authorList>
    </citation>
    <scope>NUCLEOTIDE SEQUENCE</scope>
    <source>
        <strain evidence="9">Stoneville</strain>
        <tissue evidence="9">Whole head</tissue>
    </source>
</reference>
<dbReference type="GO" id="GO:0008234">
    <property type="term" value="F:cysteine-type peptidase activity"/>
    <property type="evidence" value="ECO:0007669"/>
    <property type="project" value="UniProtKB-KW"/>
</dbReference>
<keyword evidence="2" id="KW-0645">Protease</keyword>
<feature type="domain" description="Peptidase C1A papain C-terminal" evidence="8">
    <location>
        <begin position="8"/>
        <end position="273"/>
    </location>
</feature>
<feature type="domain" description="Peptidase C1A papain C-terminal" evidence="8">
    <location>
        <begin position="712"/>
        <end position="950"/>
    </location>
</feature>
<dbReference type="InterPro" id="IPR038765">
    <property type="entry name" value="Papain-like_cys_pep_sf"/>
</dbReference>
<evidence type="ECO:0000256" key="7">
    <source>
        <dbReference type="ARBA" id="ARBA00023157"/>
    </source>
</evidence>
<evidence type="ECO:0000313" key="10">
    <source>
        <dbReference type="Proteomes" id="UP000719412"/>
    </source>
</evidence>
<dbReference type="Proteomes" id="UP000719412">
    <property type="component" value="Unassembled WGS sequence"/>
</dbReference>
<proteinExistence type="inferred from homology"/>
<evidence type="ECO:0000256" key="2">
    <source>
        <dbReference type="ARBA" id="ARBA00022670"/>
    </source>
</evidence>
<dbReference type="InterPro" id="IPR025660">
    <property type="entry name" value="Pept_his_AS"/>
</dbReference>
<gene>
    <name evidence="9" type="ORF">GEV33_004061</name>
</gene>
<dbReference type="PROSITE" id="PS00139">
    <property type="entry name" value="THIOL_PROTEASE_CYS"/>
    <property type="match status" value="3"/>
</dbReference>
<dbReference type="EMBL" id="JABDTM020016780">
    <property type="protein sequence ID" value="KAH0818732.1"/>
    <property type="molecule type" value="Genomic_DNA"/>
</dbReference>